<comment type="caution">
    <text evidence="8">The sequence shown here is derived from an EMBL/GenBank/DDBJ whole genome shotgun (WGS) entry which is preliminary data.</text>
</comment>
<keyword evidence="7" id="KW-0472">Membrane</keyword>
<evidence type="ECO:0000313" key="9">
    <source>
        <dbReference type="Proteomes" id="UP000320593"/>
    </source>
</evidence>
<dbReference type="EMBL" id="VLLF01000007">
    <property type="protein sequence ID" value="TWI84775.1"/>
    <property type="molecule type" value="Genomic_DNA"/>
</dbReference>
<evidence type="ECO:0000256" key="3">
    <source>
        <dbReference type="ARBA" id="ARBA00020552"/>
    </source>
</evidence>
<feature type="transmembrane region" description="Helical" evidence="7">
    <location>
        <begin position="42"/>
        <end position="64"/>
    </location>
</feature>
<proteinExistence type="inferred from homology"/>
<protein>
    <recommendedName>
        <fullName evidence="3">Lectin-like protein BA14k</fullName>
    </recommendedName>
</protein>
<keyword evidence="7" id="KW-0812">Transmembrane</keyword>
<organism evidence="8 9">
    <name type="scientific">Roseibium hamelinense</name>
    <dbReference type="NCBI Taxonomy" id="150831"/>
    <lineage>
        <taxon>Bacteria</taxon>
        <taxon>Pseudomonadati</taxon>
        <taxon>Pseudomonadota</taxon>
        <taxon>Alphaproteobacteria</taxon>
        <taxon>Hyphomicrobiales</taxon>
        <taxon>Stappiaceae</taxon>
        <taxon>Roseibium</taxon>
    </lineage>
</organism>
<evidence type="ECO:0000256" key="5">
    <source>
        <dbReference type="ARBA" id="ARBA00022734"/>
    </source>
</evidence>
<keyword evidence="5" id="KW-0430">Lectin</keyword>
<dbReference type="AlphaFoldDB" id="A0A562SU01"/>
<dbReference type="InterPro" id="IPR012413">
    <property type="entry name" value="BA14K"/>
</dbReference>
<comment type="subcellular location">
    <subcellularLocation>
        <location evidence="1">Membrane</location>
        <topology evidence="1">Single-pass membrane protein</topology>
    </subcellularLocation>
</comment>
<comment type="function">
    <text evidence="6">Has immunoglobulin-binding and hemagglutination properties, and can bind to mannose. Essential for virulence. May be involved in LPS biosynthesis or polysaccharide transport.</text>
</comment>
<evidence type="ECO:0000256" key="4">
    <source>
        <dbReference type="ARBA" id="ARBA00022475"/>
    </source>
</evidence>
<evidence type="ECO:0000256" key="1">
    <source>
        <dbReference type="ARBA" id="ARBA00004167"/>
    </source>
</evidence>
<sequence length="173" mass="19548">MALFHDFRGKNLGILALALLCAVVGFPVSGEAKNRHHYGGGIYVGSGVGVGVGTGGAYFGYYGGRGYHPPRHYKPRHYRPRHYRPRYYAPRYYPRRVYRAYPFPPPLTIYPPRSRVYVAPGPYVAPRGAVPPTKTGIPPFTPAWYAYCSRKFKSFDPRTGTYLAYSGNVRYCR</sequence>
<gene>
    <name evidence="8" type="ORF">JM93_03111</name>
</gene>
<dbReference type="GO" id="GO:0030246">
    <property type="term" value="F:carbohydrate binding"/>
    <property type="evidence" value="ECO:0007669"/>
    <property type="project" value="UniProtKB-KW"/>
</dbReference>
<dbReference type="OrthoDB" id="7889197at2"/>
<dbReference type="RefSeq" id="WP_145345014.1">
    <property type="nucleotide sequence ID" value="NZ_SMLY01000069.1"/>
</dbReference>
<dbReference type="Proteomes" id="UP000320593">
    <property type="component" value="Unassembled WGS sequence"/>
</dbReference>
<dbReference type="GO" id="GO:0016020">
    <property type="term" value="C:membrane"/>
    <property type="evidence" value="ECO:0007669"/>
    <property type="project" value="UniProtKB-SubCell"/>
</dbReference>
<evidence type="ECO:0000256" key="7">
    <source>
        <dbReference type="SAM" id="Phobius"/>
    </source>
</evidence>
<name>A0A562SU01_9HYPH</name>
<dbReference type="Pfam" id="PF07886">
    <property type="entry name" value="BA14K"/>
    <property type="match status" value="1"/>
</dbReference>
<keyword evidence="9" id="KW-1185">Reference proteome</keyword>
<accession>A0A562SU01</accession>
<evidence type="ECO:0000313" key="8">
    <source>
        <dbReference type="EMBL" id="TWI84775.1"/>
    </source>
</evidence>
<keyword evidence="7" id="KW-1133">Transmembrane helix</keyword>
<reference evidence="8 9" key="1">
    <citation type="submission" date="2019-07" db="EMBL/GenBank/DDBJ databases">
        <title>Genomic Encyclopedia of Archaeal and Bacterial Type Strains, Phase II (KMG-II): from individual species to whole genera.</title>
        <authorList>
            <person name="Goeker M."/>
        </authorList>
    </citation>
    <scope>NUCLEOTIDE SEQUENCE [LARGE SCALE GENOMIC DNA]</scope>
    <source>
        <strain evidence="8 9">ATCC BAA-252</strain>
    </source>
</reference>
<evidence type="ECO:0000256" key="6">
    <source>
        <dbReference type="ARBA" id="ARBA00025321"/>
    </source>
</evidence>
<keyword evidence="4" id="KW-1003">Cell membrane</keyword>
<evidence type="ECO:0000256" key="2">
    <source>
        <dbReference type="ARBA" id="ARBA00010270"/>
    </source>
</evidence>
<comment type="similarity">
    <text evidence="2">Belongs to the BA14k family.</text>
</comment>